<reference evidence="2" key="1">
    <citation type="submission" date="2023-03" db="EMBL/GenBank/DDBJ databases">
        <title>Massive genome expansion in bonnet fungi (Mycena s.s.) driven by repeated elements and novel gene families across ecological guilds.</title>
        <authorList>
            <consortium name="Lawrence Berkeley National Laboratory"/>
            <person name="Harder C.B."/>
            <person name="Miyauchi S."/>
            <person name="Viragh M."/>
            <person name="Kuo A."/>
            <person name="Thoen E."/>
            <person name="Andreopoulos B."/>
            <person name="Lu D."/>
            <person name="Skrede I."/>
            <person name="Drula E."/>
            <person name="Henrissat B."/>
            <person name="Morin E."/>
            <person name="Kohler A."/>
            <person name="Barry K."/>
            <person name="LaButti K."/>
            <person name="Morin E."/>
            <person name="Salamov A."/>
            <person name="Lipzen A."/>
            <person name="Mereny Z."/>
            <person name="Hegedus B."/>
            <person name="Baldrian P."/>
            <person name="Stursova M."/>
            <person name="Weitz H."/>
            <person name="Taylor A."/>
            <person name="Grigoriev I.V."/>
            <person name="Nagy L.G."/>
            <person name="Martin F."/>
            <person name="Kauserud H."/>
        </authorList>
    </citation>
    <scope>NUCLEOTIDE SEQUENCE</scope>
    <source>
        <strain evidence="2">9144</strain>
    </source>
</reference>
<feature type="region of interest" description="Disordered" evidence="1">
    <location>
        <begin position="395"/>
        <end position="418"/>
    </location>
</feature>
<comment type="caution">
    <text evidence="2">The sequence shown here is derived from an EMBL/GenBank/DDBJ whole genome shotgun (WGS) entry which is preliminary data.</text>
</comment>
<accession>A0AAD6VU78</accession>
<proteinExistence type="predicted"/>
<dbReference type="PANTHER" id="PTHR39227:SF1">
    <property type="entry name" value="ADIPOGENESIS REGULATORY FACTOR"/>
    <property type="match status" value="1"/>
</dbReference>
<dbReference type="InterPro" id="IPR034450">
    <property type="entry name" value="ADIRF"/>
</dbReference>
<protein>
    <submittedName>
        <fullName evidence="2">Uncharacterized protein</fullName>
    </submittedName>
</protein>
<keyword evidence="3" id="KW-1185">Reference proteome</keyword>
<evidence type="ECO:0000256" key="1">
    <source>
        <dbReference type="SAM" id="MobiDB-lite"/>
    </source>
</evidence>
<dbReference type="EMBL" id="JARJCW010000007">
    <property type="protein sequence ID" value="KAJ7222280.1"/>
    <property type="molecule type" value="Genomic_DNA"/>
</dbReference>
<dbReference type="PANTHER" id="PTHR39227">
    <property type="entry name" value="ADIPOGENESIS REGULATORY FACTOR"/>
    <property type="match status" value="1"/>
</dbReference>
<dbReference type="Proteomes" id="UP001219525">
    <property type="component" value="Unassembled WGS sequence"/>
</dbReference>
<sequence length="418" mass="44652">MPFPLFPTLQDLKEALMNNEDLVLDGNLEPVDELLAVTRTLRGLRCSLDYLRHVPDLLRVPVMLEILRSERIEILSMTACQAPETKQVPNSINLADSDGPLPPIRHLRLHPLALCWWNFLYHIQQLPVTLHILIASLRSSHTLLLDNDHEVTIPQTLNCLQKQTNDKIGNKAVVRSLRPMPDAAIDKCNLQACLAIDKGDPQACLVIDKGDMQADLAAVKGNTLVCLAVEKGDARACLDIVKGNAQACLAVVTGSVRACLAGDKGDGQACFANVKGDARPGLAIVKGDMWPGLAVDKGNTRSCLACDKGVGRASLAFVKGGARACLANVKGDVQPGLANVKGDAQASLAFVKGGHMRTSLTIDKGGVRASPAVVKSGARACLAVVKHDAQASLAVDKGQPPRPKKKRVPALLALNPKR</sequence>
<name>A0AAD6VU78_9AGAR</name>
<evidence type="ECO:0000313" key="2">
    <source>
        <dbReference type="EMBL" id="KAJ7222280.1"/>
    </source>
</evidence>
<dbReference type="AlphaFoldDB" id="A0AAD6VU78"/>
<gene>
    <name evidence="2" type="ORF">GGX14DRAFT_663149</name>
</gene>
<dbReference type="GO" id="GO:0005634">
    <property type="term" value="C:nucleus"/>
    <property type="evidence" value="ECO:0007669"/>
    <property type="project" value="InterPro"/>
</dbReference>
<organism evidence="2 3">
    <name type="scientific">Mycena pura</name>
    <dbReference type="NCBI Taxonomy" id="153505"/>
    <lineage>
        <taxon>Eukaryota</taxon>
        <taxon>Fungi</taxon>
        <taxon>Dikarya</taxon>
        <taxon>Basidiomycota</taxon>
        <taxon>Agaricomycotina</taxon>
        <taxon>Agaricomycetes</taxon>
        <taxon>Agaricomycetidae</taxon>
        <taxon>Agaricales</taxon>
        <taxon>Marasmiineae</taxon>
        <taxon>Mycenaceae</taxon>
        <taxon>Mycena</taxon>
    </lineage>
</organism>
<evidence type="ECO:0000313" key="3">
    <source>
        <dbReference type="Proteomes" id="UP001219525"/>
    </source>
</evidence>